<reference evidence="4 5" key="1">
    <citation type="submission" date="2016-11" db="EMBL/GenBank/DDBJ databases">
        <title>Draft Genome Sequences of Nine Cyanobacterial Strains from Diverse Habitats.</title>
        <authorList>
            <person name="Zhu T."/>
            <person name="Hou S."/>
            <person name="Lu X."/>
            <person name="Hess W.R."/>
        </authorList>
    </citation>
    <scope>NUCLEOTIDE SEQUENCE [LARGE SCALE GENOMIC DNA]</scope>
    <source>
        <strain evidence="4 5">NIES-593</strain>
    </source>
</reference>
<dbReference type="STRING" id="1921803.NIES593_17050"/>
<dbReference type="Gene3D" id="2.70.70.10">
    <property type="entry name" value="Glucose Permease (Domain IIA)"/>
    <property type="match status" value="1"/>
</dbReference>
<dbReference type="AlphaFoldDB" id="A0A1U7HBT6"/>
<dbReference type="SUPFAM" id="SSF51261">
    <property type="entry name" value="Duplicated hybrid motif"/>
    <property type="match status" value="1"/>
</dbReference>
<dbReference type="InterPro" id="IPR050570">
    <property type="entry name" value="Cell_wall_metabolism_enzyme"/>
</dbReference>
<dbReference type="PANTHER" id="PTHR21666:SF289">
    <property type="entry name" value="L-ALA--D-GLU ENDOPEPTIDASE"/>
    <property type="match status" value="1"/>
</dbReference>
<feature type="compositionally biased region" description="Polar residues" evidence="2">
    <location>
        <begin position="83"/>
        <end position="102"/>
    </location>
</feature>
<evidence type="ECO:0000256" key="1">
    <source>
        <dbReference type="ARBA" id="ARBA00022729"/>
    </source>
</evidence>
<comment type="caution">
    <text evidence="4">The sequence shown here is derived from an EMBL/GenBank/DDBJ whole genome shotgun (WGS) entry which is preliminary data.</text>
</comment>
<organism evidence="4 5">
    <name type="scientific">Hydrococcus rivularis NIES-593</name>
    <dbReference type="NCBI Taxonomy" id="1921803"/>
    <lineage>
        <taxon>Bacteria</taxon>
        <taxon>Bacillati</taxon>
        <taxon>Cyanobacteriota</taxon>
        <taxon>Cyanophyceae</taxon>
        <taxon>Pleurocapsales</taxon>
        <taxon>Hydrococcaceae</taxon>
        <taxon>Hydrococcus</taxon>
    </lineage>
</organism>
<evidence type="ECO:0000313" key="5">
    <source>
        <dbReference type="Proteomes" id="UP000186868"/>
    </source>
</evidence>
<keyword evidence="1" id="KW-0732">Signal</keyword>
<feature type="region of interest" description="Disordered" evidence="2">
    <location>
        <begin position="77"/>
        <end position="104"/>
    </location>
</feature>
<dbReference type="Proteomes" id="UP000186868">
    <property type="component" value="Unassembled WGS sequence"/>
</dbReference>
<dbReference type="GO" id="GO:0004222">
    <property type="term" value="F:metalloendopeptidase activity"/>
    <property type="evidence" value="ECO:0007669"/>
    <property type="project" value="TreeGrafter"/>
</dbReference>
<sequence>MLKQGMGLMGGLSILASGLVWIPAKATTNTFIVPDPSTPSDPPPKAIDLAPKAPAKRIKPIVRENPVKTTVTRTAPIEVPKPSTKTQLSAPKVSTSSSTAENDASGIRHLIRQPQSTQTSNVSRLANLGKNSYIDPTNYSRDEAENYAAPSAVIMSDRATGCISIAQNGKLTNGTCGSTAKKQGAIATRTRPASSLIQVASRAKTSGRLKSTSYQARPTAIGSVVKPPASITLAPVSKYNRATITYHYPQDPQVPSQHHRTSLIFPLPIPANITSGFGWRIHPITGTNRMHEGTDIGAPQGTPVLATYHGEVAVADWIDGYGLTVIVRHEKGTQESRYAHLSEVFVKPGDWVNQGTVIGRVGSTGMSTGPHLHFEWRHLTNEGWVAVDAGLHLEYALENLMRAMQMADTNTEPQG</sequence>
<feature type="domain" description="M23ase beta-sheet core" evidence="3">
    <location>
        <begin position="289"/>
        <end position="378"/>
    </location>
</feature>
<dbReference type="CDD" id="cd12797">
    <property type="entry name" value="M23_peptidase"/>
    <property type="match status" value="1"/>
</dbReference>
<name>A0A1U7HBT6_9CYAN</name>
<gene>
    <name evidence="4" type="ORF">NIES593_17050</name>
</gene>
<accession>A0A1U7HBT6</accession>
<dbReference type="Pfam" id="PF01551">
    <property type="entry name" value="Peptidase_M23"/>
    <property type="match status" value="1"/>
</dbReference>
<dbReference type="EMBL" id="MRCB01000024">
    <property type="protein sequence ID" value="OKH20998.1"/>
    <property type="molecule type" value="Genomic_DNA"/>
</dbReference>
<keyword evidence="5" id="KW-1185">Reference proteome</keyword>
<evidence type="ECO:0000313" key="4">
    <source>
        <dbReference type="EMBL" id="OKH20998.1"/>
    </source>
</evidence>
<protein>
    <recommendedName>
        <fullName evidence="3">M23ase beta-sheet core domain-containing protein</fullName>
    </recommendedName>
</protein>
<evidence type="ECO:0000259" key="3">
    <source>
        <dbReference type="Pfam" id="PF01551"/>
    </source>
</evidence>
<dbReference type="InterPro" id="IPR016047">
    <property type="entry name" value="M23ase_b-sheet_dom"/>
</dbReference>
<dbReference type="InterPro" id="IPR011055">
    <property type="entry name" value="Dup_hybrid_motif"/>
</dbReference>
<dbReference type="PANTHER" id="PTHR21666">
    <property type="entry name" value="PEPTIDASE-RELATED"/>
    <property type="match status" value="1"/>
</dbReference>
<proteinExistence type="predicted"/>
<evidence type="ECO:0000256" key="2">
    <source>
        <dbReference type="SAM" id="MobiDB-lite"/>
    </source>
</evidence>